<evidence type="ECO:0000313" key="4">
    <source>
        <dbReference type="Proteomes" id="UP001151760"/>
    </source>
</evidence>
<dbReference type="InterPro" id="IPR025558">
    <property type="entry name" value="DUF4283"/>
</dbReference>
<evidence type="ECO:0000256" key="1">
    <source>
        <dbReference type="SAM" id="MobiDB-lite"/>
    </source>
</evidence>
<evidence type="ECO:0000259" key="2">
    <source>
        <dbReference type="Pfam" id="PF14111"/>
    </source>
</evidence>
<organism evidence="3 4">
    <name type="scientific">Tanacetum coccineum</name>
    <dbReference type="NCBI Taxonomy" id="301880"/>
    <lineage>
        <taxon>Eukaryota</taxon>
        <taxon>Viridiplantae</taxon>
        <taxon>Streptophyta</taxon>
        <taxon>Embryophyta</taxon>
        <taxon>Tracheophyta</taxon>
        <taxon>Spermatophyta</taxon>
        <taxon>Magnoliopsida</taxon>
        <taxon>eudicotyledons</taxon>
        <taxon>Gunneridae</taxon>
        <taxon>Pentapetalae</taxon>
        <taxon>asterids</taxon>
        <taxon>campanulids</taxon>
        <taxon>Asterales</taxon>
        <taxon>Asteraceae</taxon>
        <taxon>Asteroideae</taxon>
        <taxon>Anthemideae</taxon>
        <taxon>Anthemidinae</taxon>
        <taxon>Tanacetum</taxon>
    </lineage>
</organism>
<sequence>MREGTIKPNTKIYSGSTTKLFFALLHSPSGVARNCDVVSRLCEQFLKPLRFRIVILSVSSPNEPNPDFSVSRAWEALRPRGNEVNWFRIFASSSYHIKFKNSDKVKMSTKSRLLLDQWKIPSYCIVHDGSTRQPYLDLYCSYRVAAGLRDARLIICSHLGLCLWVSEMMNKGFLNSSSKVSNDGGNNLSDKGSLLGDLASKIRNIDGKILGRDGKPMVARRCVRFVDATKESECGDVRSVVSSSDLVEPSAQTDVQPYTSDLQVCKVNMGEARNDFGCKSTMENENGSHINVNALHDRSSAVSLPKEAIDEIYSRFVNTLYGFSVGKRLAFPMVENYVKHAWMKFGLKRVMMHHGFFMFQFESKSAMEKVMESGPWRIQLVPIILKVWTPNMLLQKEYVSCVPLWVKMHNVPIVAYSKVGLDLISAKVGKLMRLDAHTNFICNNSWGRSDYARALVEVSADKPLVDSVVIDIPSEDGKGHITVTIRIEFEWQPPRCDTCKIFDHLESMCPMKRVAGSSKKSDTNADVKKDTRPVHATSNKGKGKQVSTQRYIKGYRVNIPKSKLVYRAVVKPPGDTNVASNMEQYSDTTKKPSPPDSSTDGKVFINDDINLVQLRDFVDKSMHEDSVLEYVGNKDINSCTSMENQGEMISSKKSSSSMEVLNEDSDTDDEEVFLPNDRTTFPSSSGDGGHQMEEDANDDYEDQFEDYTCSFQEFCDQFDFKVKGLGGGNQLEDDDFDFSDGYEDQVVNLPGQLKEFRDFKLHMCGLFCFRCTEVQKGTERWLWELTAGPMSCLAFIGSYVEGRRTLFYDYRGSLVTNHVGSRVCVFCAGLRNSHLFGHG</sequence>
<feature type="region of interest" description="Disordered" evidence="1">
    <location>
        <begin position="572"/>
        <end position="602"/>
    </location>
</feature>
<dbReference type="Pfam" id="PF14111">
    <property type="entry name" value="DUF4283"/>
    <property type="match status" value="1"/>
</dbReference>
<reference evidence="3" key="1">
    <citation type="journal article" date="2022" name="Int. J. Mol. Sci.">
        <title>Draft Genome of Tanacetum Coccineum: Genomic Comparison of Closely Related Tanacetum-Family Plants.</title>
        <authorList>
            <person name="Yamashiro T."/>
            <person name="Shiraishi A."/>
            <person name="Nakayama K."/>
            <person name="Satake H."/>
        </authorList>
    </citation>
    <scope>NUCLEOTIDE SEQUENCE</scope>
</reference>
<name>A0ABQ5A1C9_9ASTR</name>
<feature type="region of interest" description="Disordered" evidence="1">
    <location>
        <begin position="515"/>
        <end position="545"/>
    </location>
</feature>
<dbReference type="EMBL" id="BQNB010011884">
    <property type="protein sequence ID" value="GJS96405.1"/>
    <property type="molecule type" value="Genomic_DNA"/>
</dbReference>
<gene>
    <name evidence="3" type="ORF">Tco_0803373</name>
</gene>
<feature type="compositionally biased region" description="Polar residues" evidence="1">
    <location>
        <begin position="536"/>
        <end position="545"/>
    </location>
</feature>
<dbReference type="Proteomes" id="UP001151760">
    <property type="component" value="Unassembled WGS sequence"/>
</dbReference>
<dbReference type="PANTHER" id="PTHR31286:SF99">
    <property type="entry name" value="DUF4283 DOMAIN-CONTAINING PROTEIN"/>
    <property type="match status" value="1"/>
</dbReference>
<accession>A0ABQ5A1C9</accession>
<proteinExistence type="predicted"/>
<comment type="caution">
    <text evidence="3">The sequence shown here is derived from an EMBL/GenBank/DDBJ whole genome shotgun (WGS) entry which is preliminary data.</text>
</comment>
<feature type="domain" description="DUF4283" evidence="2">
    <location>
        <begin position="315"/>
        <end position="392"/>
    </location>
</feature>
<keyword evidence="4" id="KW-1185">Reference proteome</keyword>
<evidence type="ECO:0000313" key="3">
    <source>
        <dbReference type="EMBL" id="GJS96405.1"/>
    </source>
</evidence>
<reference evidence="3" key="2">
    <citation type="submission" date="2022-01" db="EMBL/GenBank/DDBJ databases">
        <authorList>
            <person name="Yamashiro T."/>
            <person name="Shiraishi A."/>
            <person name="Satake H."/>
            <person name="Nakayama K."/>
        </authorList>
    </citation>
    <scope>NUCLEOTIDE SEQUENCE</scope>
</reference>
<dbReference type="InterPro" id="IPR040256">
    <property type="entry name" value="At4g02000-like"/>
</dbReference>
<protein>
    <submittedName>
        <fullName evidence="3">Zinc knuckle CX2CX4HX4C containing protein</fullName>
    </submittedName>
</protein>
<feature type="region of interest" description="Disordered" evidence="1">
    <location>
        <begin position="666"/>
        <end position="695"/>
    </location>
</feature>
<feature type="compositionally biased region" description="Basic and acidic residues" evidence="1">
    <location>
        <begin position="519"/>
        <end position="533"/>
    </location>
</feature>
<dbReference type="PANTHER" id="PTHR31286">
    <property type="entry name" value="GLYCINE-RICH CELL WALL STRUCTURAL PROTEIN 1.8-LIKE"/>
    <property type="match status" value="1"/>
</dbReference>
<feature type="compositionally biased region" description="Polar residues" evidence="1">
    <location>
        <begin position="577"/>
        <end position="587"/>
    </location>
</feature>